<dbReference type="Proteomes" id="UP000256941">
    <property type="component" value="Unassembled WGS sequence"/>
</dbReference>
<dbReference type="RefSeq" id="WP_116221005.1">
    <property type="nucleotide sequence ID" value="NZ_CP038196.1"/>
</dbReference>
<sequence length="135" mass="15081">MPPEHFTAKPGAEERLLASLNLIDAAQACALLRIETDDPEGIMQAMVRDDAIIALVHNGRTMFPRFQLDLANCLVFAVVRDILKLRPVHISNLRLCYWLTRAHIDFGCAPAQRFGKDDAAVVAAFGRYIEPERHG</sequence>
<comment type="caution">
    <text evidence="1">The sequence shown here is derived from an EMBL/GenBank/DDBJ whole genome shotgun (WGS) entry which is preliminary data.</text>
</comment>
<evidence type="ECO:0000313" key="2">
    <source>
        <dbReference type="Proteomes" id="UP000256941"/>
    </source>
</evidence>
<dbReference type="EMBL" id="QTUJ01000001">
    <property type="protein sequence ID" value="REF72615.1"/>
    <property type="molecule type" value="Genomic_DNA"/>
</dbReference>
<protein>
    <submittedName>
        <fullName evidence="1">Uncharacterized protein</fullName>
    </submittedName>
</protein>
<proteinExistence type="predicted"/>
<accession>A0A3D9XQD6</accession>
<organism evidence="1 2">
    <name type="scientific">Paracoccus versutus</name>
    <name type="common">Thiobacillus versutus</name>
    <dbReference type="NCBI Taxonomy" id="34007"/>
    <lineage>
        <taxon>Bacteria</taxon>
        <taxon>Pseudomonadati</taxon>
        <taxon>Pseudomonadota</taxon>
        <taxon>Alphaproteobacteria</taxon>
        <taxon>Rhodobacterales</taxon>
        <taxon>Paracoccaceae</taxon>
        <taxon>Paracoccus</taxon>
    </lineage>
</organism>
<name>A0A3D9XQD6_PARVE</name>
<dbReference type="AlphaFoldDB" id="A0A3D9XQD6"/>
<reference evidence="1 2" key="1">
    <citation type="submission" date="2018-08" db="EMBL/GenBank/DDBJ databases">
        <title>Genomic Encyclopedia of Archaeal and Bacterial Type Strains, Phase II (KMG-II): from individual species to whole genera.</title>
        <authorList>
            <person name="Goeker M."/>
        </authorList>
    </citation>
    <scope>NUCLEOTIDE SEQUENCE [LARGE SCALE GENOMIC DNA]</scope>
    <source>
        <strain evidence="1 2">DSM 17099</strain>
    </source>
</reference>
<evidence type="ECO:0000313" key="1">
    <source>
        <dbReference type="EMBL" id="REF72615.1"/>
    </source>
</evidence>
<gene>
    <name evidence="1" type="ORF">BDD41_1102</name>
</gene>